<feature type="non-terminal residue" evidence="3">
    <location>
        <position position="289"/>
    </location>
</feature>
<feature type="compositionally biased region" description="Low complexity" evidence="1">
    <location>
        <begin position="90"/>
        <end position="103"/>
    </location>
</feature>
<feature type="non-terminal residue" evidence="3">
    <location>
        <position position="1"/>
    </location>
</feature>
<sequence>MKRAKLDLPRRSSSMSSDPEDDEEESLRLTLGPPGSSRSSSQQQQSSQDHLLLRPPPQAAAAPGASSQQAEEEERYRPRRTPVGTPPPSSSSEQSAAAAAAPAGLKKKGLLIRPPFPWSTEYRAKNHSLEWILHLGISSIRGEVQCKRCDGIATVEVSLEEMFAQLDRYFMENKHSLHDRAPKHWMVPRLLDCTLCHQSDCVKPIIAEKKREINWLFLLLTQTLGLCTLDQLKFFCKHNDKHRTGAKDRVLYSTYGGLLKQLNPAGDSKCNWSHLTLFAGNSQCNWSDC</sequence>
<name>A0ABP0TMJ9_9BRYO</name>
<reference evidence="3" key="1">
    <citation type="submission" date="2024-02" db="EMBL/GenBank/DDBJ databases">
        <authorList>
            <consortium name="ELIXIR-Norway"/>
            <consortium name="Elixir Norway"/>
        </authorList>
    </citation>
    <scope>NUCLEOTIDE SEQUENCE</scope>
</reference>
<feature type="domain" description="DUF7086" evidence="2">
    <location>
        <begin position="130"/>
        <end position="262"/>
    </location>
</feature>
<feature type="compositionally biased region" description="Low complexity" evidence="1">
    <location>
        <begin position="36"/>
        <end position="48"/>
    </location>
</feature>
<feature type="compositionally biased region" description="Basic and acidic residues" evidence="1">
    <location>
        <begin position="1"/>
        <end position="10"/>
    </location>
</feature>
<dbReference type="PANTHER" id="PTHR34272:SF1">
    <property type="entry name" value="EXPRESSED PROTEIN"/>
    <property type="match status" value="1"/>
</dbReference>
<gene>
    <name evidence="3" type="ORF">CSSPTR1EN2_LOCUS5118</name>
</gene>
<protein>
    <recommendedName>
        <fullName evidence="2">DUF7086 domain-containing protein</fullName>
    </recommendedName>
</protein>
<evidence type="ECO:0000259" key="2">
    <source>
        <dbReference type="Pfam" id="PF23324"/>
    </source>
</evidence>
<evidence type="ECO:0000313" key="3">
    <source>
        <dbReference type="EMBL" id="CAK9199801.1"/>
    </source>
</evidence>
<feature type="compositionally biased region" description="Low complexity" evidence="1">
    <location>
        <begin position="59"/>
        <end position="69"/>
    </location>
</feature>
<evidence type="ECO:0000313" key="4">
    <source>
        <dbReference type="Proteomes" id="UP001497512"/>
    </source>
</evidence>
<organism evidence="3 4">
    <name type="scientific">Sphagnum troendelagicum</name>
    <dbReference type="NCBI Taxonomy" id="128251"/>
    <lineage>
        <taxon>Eukaryota</taxon>
        <taxon>Viridiplantae</taxon>
        <taxon>Streptophyta</taxon>
        <taxon>Embryophyta</taxon>
        <taxon>Bryophyta</taxon>
        <taxon>Sphagnophytina</taxon>
        <taxon>Sphagnopsida</taxon>
        <taxon>Sphagnales</taxon>
        <taxon>Sphagnaceae</taxon>
        <taxon>Sphagnum</taxon>
    </lineage>
</organism>
<accession>A0ABP0TMJ9</accession>
<dbReference type="PANTHER" id="PTHR34272">
    <property type="entry name" value="EXPRESSED PROTEIN"/>
    <property type="match status" value="1"/>
</dbReference>
<keyword evidence="4" id="KW-1185">Reference proteome</keyword>
<feature type="region of interest" description="Disordered" evidence="1">
    <location>
        <begin position="1"/>
        <end position="103"/>
    </location>
</feature>
<evidence type="ECO:0000256" key="1">
    <source>
        <dbReference type="SAM" id="MobiDB-lite"/>
    </source>
</evidence>
<dbReference type="Pfam" id="PF23324">
    <property type="entry name" value="DUF7086"/>
    <property type="match status" value="1"/>
</dbReference>
<dbReference type="EMBL" id="OZ019904">
    <property type="protein sequence ID" value="CAK9199801.1"/>
    <property type="molecule type" value="Genomic_DNA"/>
</dbReference>
<proteinExistence type="predicted"/>
<dbReference type="InterPro" id="IPR055513">
    <property type="entry name" value="DUF7086"/>
</dbReference>
<dbReference type="Proteomes" id="UP001497512">
    <property type="component" value="Chromosome 12"/>
</dbReference>